<feature type="compositionally biased region" description="Gly residues" evidence="6">
    <location>
        <begin position="20"/>
        <end position="40"/>
    </location>
</feature>
<dbReference type="GO" id="GO:0005664">
    <property type="term" value="C:nuclear origin of replication recognition complex"/>
    <property type="evidence" value="ECO:0007669"/>
    <property type="project" value="UniProtKB-UniRule"/>
</dbReference>
<evidence type="ECO:0000256" key="6">
    <source>
        <dbReference type="SAM" id="MobiDB-lite"/>
    </source>
</evidence>
<organism evidence="10">
    <name type="scientific">Micromonas pusilla (strain CCMP1545)</name>
    <name type="common">Picoplanktonic green alga</name>
    <dbReference type="NCBI Taxonomy" id="564608"/>
    <lineage>
        <taxon>Eukaryota</taxon>
        <taxon>Viridiplantae</taxon>
        <taxon>Chlorophyta</taxon>
        <taxon>Mamiellophyceae</taxon>
        <taxon>Mamiellales</taxon>
        <taxon>Mamiellaceae</taxon>
        <taxon>Micromonas</taxon>
    </lineage>
</organism>
<evidence type="ECO:0000256" key="5">
    <source>
        <dbReference type="RuleBase" id="RU368084"/>
    </source>
</evidence>
<dbReference type="STRING" id="564608.C1MZU7"/>
<dbReference type="eggNOG" id="KOG2928">
    <property type="taxonomic scope" value="Eukaryota"/>
</dbReference>
<evidence type="ECO:0000256" key="4">
    <source>
        <dbReference type="ARBA" id="ARBA00023242"/>
    </source>
</evidence>
<protein>
    <recommendedName>
        <fullName evidence="5">Origin recognition complex subunit 2</fullName>
    </recommendedName>
</protein>
<dbReference type="AlphaFoldDB" id="C1MZU7"/>
<name>C1MZU7_MICPC</name>
<dbReference type="Pfam" id="PF24882">
    <property type="entry name" value="WHD_ORC2"/>
    <property type="match status" value="1"/>
</dbReference>
<dbReference type="Proteomes" id="UP000001876">
    <property type="component" value="Unassembled WGS sequence"/>
</dbReference>
<evidence type="ECO:0000256" key="3">
    <source>
        <dbReference type="ARBA" id="ARBA00022705"/>
    </source>
</evidence>
<accession>C1MZU7</accession>
<comment type="subunit">
    <text evidence="5">Component of the origin recognition complex (ORC).</text>
</comment>
<proteinExistence type="inferred from homology"/>
<dbReference type="GO" id="GO:0003688">
    <property type="term" value="F:DNA replication origin binding"/>
    <property type="evidence" value="ECO:0007669"/>
    <property type="project" value="UniProtKB-UniRule"/>
</dbReference>
<evidence type="ECO:0000259" key="7">
    <source>
        <dbReference type="Pfam" id="PF04084"/>
    </source>
</evidence>
<evidence type="ECO:0000256" key="2">
    <source>
        <dbReference type="ARBA" id="ARBA00007421"/>
    </source>
</evidence>
<evidence type="ECO:0000313" key="10">
    <source>
        <dbReference type="Proteomes" id="UP000001876"/>
    </source>
</evidence>
<dbReference type="OrthoDB" id="20198at2759"/>
<feature type="region of interest" description="Disordered" evidence="6">
    <location>
        <begin position="19"/>
        <end position="40"/>
    </location>
</feature>
<dbReference type="InterPro" id="IPR056773">
    <property type="entry name" value="WHD_ORC2"/>
</dbReference>
<dbReference type="EMBL" id="GG663743">
    <property type="protein sequence ID" value="EEH54932.1"/>
    <property type="molecule type" value="Genomic_DNA"/>
</dbReference>
<comment type="similarity">
    <text evidence="2 5">Belongs to the ORC2 family.</text>
</comment>
<evidence type="ECO:0000259" key="8">
    <source>
        <dbReference type="Pfam" id="PF24882"/>
    </source>
</evidence>
<keyword evidence="4 5" id="KW-0539">Nucleus</keyword>
<dbReference type="GeneID" id="9686454"/>
<comment type="function">
    <text evidence="5">Component of the origin recognition complex (ORC) that binds origins of replication. DNA-binding is ATP-dependent. ORC is required to assemble the pre-replication complex necessary to initiate DNA replication.</text>
</comment>
<keyword evidence="10" id="KW-1185">Reference proteome</keyword>
<dbReference type="PANTHER" id="PTHR14052">
    <property type="entry name" value="ORIGIN RECOGNITION COMPLEX SUBUNIT 2"/>
    <property type="match status" value="1"/>
</dbReference>
<reference evidence="9 10" key="1">
    <citation type="journal article" date="2009" name="Science">
        <title>Green evolution and dynamic adaptations revealed by genomes of the marine picoeukaryotes Micromonas.</title>
        <authorList>
            <person name="Worden A.Z."/>
            <person name="Lee J.H."/>
            <person name="Mock T."/>
            <person name="Rouze P."/>
            <person name="Simmons M.P."/>
            <person name="Aerts A.L."/>
            <person name="Allen A.E."/>
            <person name="Cuvelier M.L."/>
            <person name="Derelle E."/>
            <person name="Everett M.V."/>
            <person name="Foulon E."/>
            <person name="Grimwood J."/>
            <person name="Gundlach H."/>
            <person name="Henrissat B."/>
            <person name="Napoli C."/>
            <person name="McDonald S.M."/>
            <person name="Parker M.S."/>
            <person name="Rombauts S."/>
            <person name="Salamov A."/>
            <person name="Von Dassow P."/>
            <person name="Badger J.H."/>
            <person name="Coutinho P.M."/>
            <person name="Demir E."/>
            <person name="Dubchak I."/>
            <person name="Gentemann C."/>
            <person name="Eikrem W."/>
            <person name="Gready J.E."/>
            <person name="John U."/>
            <person name="Lanier W."/>
            <person name="Lindquist E.A."/>
            <person name="Lucas S."/>
            <person name="Mayer K.F."/>
            <person name="Moreau H."/>
            <person name="Not F."/>
            <person name="Otillar R."/>
            <person name="Panaud O."/>
            <person name="Pangilinan J."/>
            <person name="Paulsen I."/>
            <person name="Piegu B."/>
            <person name="Poliakov A."/>
            <person name="Robbens S."/>
            <person name="Schmutz J."/>
            <person name="Toulza E."/>
            <person name="Wyss T."/>
            <person name="Zelensky A."/>
            <person name="Zhou K."/>
            <person name="Armbrust E.V."/>
            <person name="Bhattacharya D."/>
            <person name="Goodenough U.W."/>
            <person name="Van de Peer Y."/>
            <person name="Grigoriev I.V."/>
        </authorList>
    </citation>
    <scope>NUCLEOTIDE SEQUENCE [LARGE SCALE GENOMIC DNA]</scope>
    <source>
        <strain evidence="9 10">CCMP1545</strain>
    </source>
</reference>
<keyword evidence="3 5" id="KW-0235">DNA replication</keyword>
<dbReference type="PANTHER" id="PTHR14052:SF0">
    <property type="entry name" value="ORIGIN RECOGNITION COMPLEX SUBUNIT 2"/>
    <property type="match status" value="1"/>
</dbReference>
<feature type="domain" description="Origin recognition complex subunit 2 RecA-like" evidence="7">
    <location>
        <begin position="114"/>
        <end position="291"/>
    </location>
</feature>
<dbReference type="RefSeq" id="XP_003061282.1">
    <property type="nucleotide sequence ID" value="XM_003061236.1"/>
</dbReference>
<evidence type="ECO:0000313" key="9">
    <source>
        <dbReference type="EMBL" id="EEH54932.1"/>
    </source>
</evidence>
<comment type="subcellular location">
    <subcellularLocation>
        <location evidence="1 5">Nucleus</location>
    </subcellularLocation>
</comment>
<dbReference type="Pfam" id="PF04084">
    <property type="entry name" value="RecA-like_ORC2"/>
    <property type="match status" value="1"/>
</dbReference>
<dbReference type="KEGG" id="mpp:MICPUCDRAFT_19504"/>
<dbReference type="OMA" id="YDFELAY"/>
<dbReference type="InterPro" id="IPR056772">
    <property type="entry name" value="RecA-like_ORC2"/>
</dbReference>
<dbReference type="InterPro" id="IPR007220">
    <property type="entry name" value="ORC2"/>
</dbReference>
<evidence type="ECO:0000256" key="1">
    <source>
        <dbReference type="ARBA" id="ARBA00004123"/>
    </source>
</evidence>
<sequence>MEFRNNNAVFAAKNANAAAAGGGARGGAAGGSGRAKKGGGADADAVAVVAADAARRLRDAEDDANAPRRGGRGFFATKGKNVRSEASLTSLDLADEDTVRELLGRLPVGHQNERAALQRELEKNYSRWWQLLQSEFSLLLYGFGSKKALMEDFAMKTLTDGGVVVVNGYHAGLTAKSILVSAAAALAATKTEAENLHSTSNESLLRRISTLAVVGAAAAAGDLVVERSPRRLYIVLHNVDGAPLRNAESQALLGELAAMPRVHIIASVDHVNAPLLWSKREAARFNWVWQRATTFAPYHLETANVPQLLASKGEERHVRGASNVLRSLTSNARDIFRLLAEHQLQHPDEQGWKFHAFYTACREQFFATSEVTLRSHLTEFTDHELTRYKRSNDGEDLVVIPFAADILGQLLKEIHGV</sequence>
<gene>
    <name evidence="9" type="ORF">MICPUCDRAFT_19504</name>
</gene>
<feature type="domain" description="Origin recognition complex subunit 2 winged-helix" evidence="8">
    <location>
        <begin position="345"/>
        <end position="405"/>
    </location>
</feature>
<dbReference type="GO" id="GO:0006260">
    <property type="term" value="P:DNA replication"/>
    <property type="evidence" value="ECO:0007669"/>
    <property type="project" value="UniProtKB-UniRule"/>
</dbReference>